<reference evidence="3 4" key="1">
    <citation type="submission" date="2016-09" db="EMBL/GenBank/DDBJ databases">
        <title>Draft genome sequence for the type strain of Desulfuribacillus alkaliarsenatis AHT28, an obligately anaerobic, sulfidogenic bacterium isolated from Russian soda lake sediments.</title>
        <authorList>
            <person name="Abin C.A."/>
            <person name="Hollibaugh J.T."/>
        </authorList>
    </citation>
    <scope>NUCLEOTIDE SEQUENCE [LARGE SCALE GENOMIC DNA]</scope>
    <source>
        <strain evidence="3 4">AHT28</strain>
    </source>
</reference>
<keyword evidence="2" id="KW-1133">Transmembrane helix</keyword>
<feature type="region of interest" description="Disordered" evidence="1">
    <location>
        <begin position="83"/>
        <end position="106"/>
    </location>
</feature>
<organism evidence="3 4">
    <name type="scientific">Desulfuribacillus alkaliarsenatis</name>
    <dbReference type="NCBI Taxonomy" id="766136"/>
    <lineage>
        <taxon>Bacteria</taxon>
        <taxon>Bacillati</taxon>
        <taxon>Bacillota</taxon>
        <taxon>Desulfuribacillia</taxon>
        <taxon>Desulfuribacillales</taxon>
        <taxon>Desulfuribacillaceae</taxon>
        <taxon>Desulfuribacillus</taxon>
    </lineage>
</organism>
<dbReference type="Proteomes" id="UP000094296">
    <property type="component" value="Unassembled WGS sequence"/>
</dbReference>
<evidence type="ECO:0000313" key="3">
    <source>
        <dbReference type="EMBL" id="OEF98320.1"/>
    </source>
</evidence>
<protein>
    <submittedName>
        <fullName evidence="3">Uncharacterized protein</fullName>
    </submittedName>
</protein>
<dbReference type="STRING" id="766136.BHF68_01170"/>
<feature type="transmembrane region" description="Helical" evidence="2">
    <location>
        <begin position="54"/>
        <end position="72"/>
    </location>
</feature>
<gene>
    <name evidence="3" type="ORF">BHF68_01170</name>
</gene>
<evidence type="ECO:0000313" key="4">
    <source>
        <dbReference type="Proteomes" id="UP000094296"/>
    </source>
</evidence>
<keyword evidence="2" id="KW-0472">Membrane</keyword>
<accession>A0A1E5G564</accession>
<dbReference type="OrthoDB" id="9994234at2"/>
<name>A0A1E5G564_9FIRM</name>
<keyword evidence="4" id="KW-1185">Reference proteome</keyword>
<sequence>MGYYYGIYVTTIIITYLLLHGRLKILSQPLGQYTFWSAALVGLFAPQILSVIDIVTASIIYIGLAIIAAVALNEYSKKGQAKPEIAQSESAPKAPPEPVAIQSAEATSEPAVEAAESVSEVSSEPVAEHATIVSSEPEVEVSTEPEVPAALAPDATVELTASEMFVAFDELIQEKSLRRYDKAIAIAKKLQKTTSLPNHMRQMVTFELADLYLELPDYGLALEQLEQVYKIGEPSKDVLHETDLRIEKIKIVKKLLVKNKKVELPWSSIPRLIQMQADDEINNNQKII</sequence>
<dbReference type="EMBL" id="MIJE01000001">
    <property type="protein sequence ID" value="OEF98320.1"/>
    <property type="molecule type" value="Genomic_DNA"/>
</dbReference>
<dbReference type="RefSeq" id="WP_069641812.1">
    <property type="nucleotide sequence ID" value="NZ_MIJE01000001.1"/>
</dbReference>
<feature type="transmembrane region" description="Helical" evidence="2">
    <location>
        <begin position="6"/>
        <end position="23"/>
    </location>
</feature>
<evidence type="ECO:0000256" key="1">
    <source>
        <dbReference type="SAM" id="MobiDB-lite"/>
    </source>
</evidence>
<evidence type="ECO:0000256" key="2">
    <source>
        <dbReference type="SAM" id="Phobius"/>
    </source>
</evidence>
<keyword evidence="2" id="KW-0812">Transmembrane</keyword>
<dbReference type="AlphaFoldDB" id="A0A1E5G564"/>
<comment type="caution">
    <text evidence="3">The sequence shown here is derived from an EMBL/GenBank/DDBJ whole genome shotgun (WGS) entry which is preliminary data.</text>
</comment>
<proteinExistence type="predicted"/>